<dbReference type="Proteomes" id="UP001418222">
    <property type="component" value="Unassembled WGS sequence"/>
</dbReference>
<dbReference type="Gene3D" id="3.30.200.20">
    <property type="entry name" value="Phosphorylase Kinase, domain 1"/>
    <property type="match status" value="1"/>
</dbReference>
<feature type="region of interest" description="Disordered" evidence="1">
    <location>
        <begin position="111"/>
        <end position="131"/>
    </location>
</feature>
<gene>
    <name evidence="2" type="primary">CPK3</name>
    <name evidence="2" type="ORF">KSP39_PZI013579</name>
</gene>
<keyword evidence="2" id="KW-0418">Kinase</keyword>
<name>A0AAP0BCZ2_9ASPA</name>
<feature type="compositionally biased region" description="Low complexity" evidence="1">
    <location>
        <begin position="47"/>
        <end position="62"/>
    </location>
</feature>
<dbReference type="GO" id="GO:0016301">
    <property type="term" value="F:kinase activity"/>
    <property type="evidence" value="ECO:0007669"/>
    <property type="project" value="UniProtKB-KW"/>
</dbReference>
<evidence type="ECO:0000313" key="2">
    <source>
        <dbReference type="EMBL" id="KAK8935500.1"/>
    </source>
</evidence>
<organism evidence="2 3">
    <name type="scientific">Platanthera zijinensis</name>
    <dbReference type="NCBI Taxonomy" id="2320716"/>
    <lineage>
        <taxon>Eukaryota</taxon>
        <taxon>Viridiplantae</taxon>
        <taxon>Streptophyta</taxon>
        <taxon>Embryophyta</taxon>
        <taxon>Tracheophyta</taxon>
        <taxon>Spermatophyta</taxon>
        <taxon>Magnoliopsida</taxon>
        <taxon>Liliopsida</taxon>
        <taxon>Asparagales</taxon>
        <taxon>Orchidaceae</taxon>
        <taxon>Orchidoideae</taxon>
        <taxon>Orchideae</taxon>
        <taxon>Orchidinae</taxon>
        <taxon>Platanthera</taxon>
    </lineage>
</organism>
<keyword evidence="2" id="KW-0808">Transferase</keyword>
<evidence type="ECO:0000256" key="1">
    <source>
        <dbReference type="SAM" id="MobiDB-lite"/>
    </source>
</evidence>
<sequence>MMYSRDLVSPIEGFIILFQLRPPSSWGNCSGQPSSHPDPPPASGLTVKPASSAVAVKPAASSMPPPPPPEKVAGVIGRVLGRPMDDVRHTYSFGRELGRGQFGVTYLVTHRKTARDPRLQVDRHEEAREPR</sequence>
<comment type="caution">
    <text evidence="2">The sequence shown here is derived from an EMBL/GenBank/DDBJ whole genome shotgun (WGS) entry which is preliminary data.</text>
</comment>
<feature type="compositionally biased region" description="Polar residues" evidence="1">
    <location>
        <begin position="26"/>
        <end position="35"/>
    </location>
</feature>
<proteinExistence type="predicted"/>
<protein>
    <submittedName>
        <fullName evidence="2">Calcium-dependent protein kinase 3</fullName>
    </submittedName>
</protein>
<accession>A0AAP0BCZ2</accession>
<dbReference type="EMBL" id="JBBWWQ010000011">
    <property type="protein sequence ID" value="KAK8935500.1"/>
    <property type="molecule type" value="Genomic_DNA"/>
</dbReference>
<keyword evidence="3" id="KW-1185">Reference proteome</keyword>
<dbReference type="AlphaFoldDB" id="A0AAP0BCZ2"/>
<reference evidence="2 3" key="1">
    <citation type="journal article" date="2022" name="Nat. Plants">
        <title>Genomes of leafy and leafless Platanthera orchids illuminate the evolution of mycoheterotrophy.</title>
        <authorList>
            <person name="Li M.H."/>
            <person name="Liu K.W."/>
            <person name="Li Z."/>
            <person name="Lu H.C."/>
            <person name="Ye Q.L."/>
            <person name="Zhang D."/>
            <person name="Wang J.Y."/>
            <person name="Li Y.F."/>
            <person name="Zhong Z.M."/>
            <person name="Liu X."/>
            <person name="Yu X."/>
            <person name="Liu D.K."/>
            <person name="Tu X.D."/>
            <person name="Liu B."/>
            <person name="Hao Y."/>
            <person name="Liao X.Y."/>
            <person name="Jiang Y.T."/>
            <person name="Sun W.H."/>
            <person name="Chen J."/>
            <person name="Chen Y.Q."/>
            <person name="Ai Y."/>
            <person name="Zhai J.W."/>
            <person name="Wu S.S."/>
            <person name="Zhou Z."/>
            <person name="Hsiao Y.Y."/>
            <person name="Wu W.L."/>
            <person name="Chen Y.Y."/>
            <person name="Lin Y.F."/>
            <person name="Hsu J.L."/>
            <person name="Li C.Y."/>
            <person name="Wang Z.W."/>
            <person name="Zhao X."/>
            <person name="Zhong W.Y."/>
            <person name="Ma X.K."/>
            <person name="Ma L."/>
            <person name="Huang J."/>
            <person name="Chen G.Z."/>
            <person name="Huang M.Z."/>
            <person name="Huang L."/>
            <person name="Peng D.H."/>
            <person name="Luo Y.B."/>
            <person name="Zou S.Q."/>
            <person name="Chen S.P."/>
            <person name="Lan S."/>
            <person name="Tsai W.C."/>
            <person name="Van de Peer Y."/>
            <person name="Liu Z.J."/>
        </authorList>
    </citation>
    <scope>NUCLEOTIDE SEQUENCE [LARGE SCALE GENOMIC DNA]</scope>
    <source>
        <strain evidence="2">Lor287</strain>
    </source>
</reference>
<feature type="compositionally biased region" description="Basic and acidic residues" evidence="1">
    <location>
        <begin position="114"/>
        <end position="131"/>
    </location>
</feature>
<feature type="region of interest" description="Disordered" evidence="1">
    <location>
        <begin position="26"/>
        <end position="73"/>
    </location>
</feature>
<evidence type="ECO:0000313" key="3">
    <source>
        <dbReference type="Proteomes" id="UP001418222"/>
    </source>
</evidence>